<evidence type="ECO:0000256" key="2">
    <source>
        <dbReference type="ARBA" id="ARBA00023125"/>
    </source>
</evidence>
<keyword evidence="3" id="KW-0010">Activator</keyword>
<dbReference type="SMART" id="SM00353">
    <property type="entry name" value="HLH"/>
    <property type="match status" value="1"/>
</dbReference>
<evidence type="ECO:0000313" key="8">
    <source>
        <dbReference type="EMBL" id="KAL0580696.1"/>
    </source>
</evidence>
<sequence length="297" mass="32727">MSMEFETVSHSPFVIDQMDNSNSFLMESNMDSFLQYPPSSPASYNNSLLPGTSSPMAMSLPLGGGEYSYSPESYEPRALSPVFEGTTVSPPMIGYTLSNPGDHSSDEQPSGRHSRGSNHTPPPAIPYAATVPRSSRFNPIAVPTHVIAAPSTTRAGVRRARSTRSNTLRSNDDSDNEEDDHPSSGGVDSRREAVRRQRIESEQKRRDELRDGYTKLREALPSMSQKCSKVVLLDRASQHIKQLTTVKNNLEHRLKSSEDEVNRLRNLNEALMLGTASQRHAARHGIAPNGSIHPQAF</sequence>
<gene>
    <name evidence="8" type="ORF">V5O48_001337</name>
</gene>
<evidence type="ECO:0000256" key="1">
    <source>
        <dbReference type="ARBA" id="ARBA00023015"/>
    </source>
</evidence>
<evidence type="ECO:0000313" key="9">
    <source>
        <dbReference type="Proteomes" id="UP001465976"/>
    </source>
</evidence>
<dbReference type="Proteomes" id="UP001465976">
    <property type="component" value="Unassembled WGS sequence"/>
</dbReference>
<organism evidence="8 9">
    <name type="scientific">Marasmius crinis-equi</name>
    <dbReference type="NCBI Taxonomy" id="585013"/>
    <lineage>
        <taxon>Eukaryota</taxon>
        <taxon>Fungi</taxon>
        <taxon>Dikarya</taxon>
        <taxon>Basidiomycota</taxon>
        <taxon>Agaricomycotina</taxon>
        <taxon>Agaricomycetes</taxon>
        <taxon>Agaricomycetidae</taxon>
        <taxon>Agaricales</taxon>
        <taxon>Marasmiineae</taxon>
        <taxon>Marasmiaceae</taxon>
        <taxon>Marasmius</taxon>
    </lineage>
</organism>
<feature type="domain" description="BHLH" evidence="7">
    <location>
        <begin position="193"/>
        <end position="243"/>
    </location>
</feature>
<protein>
    <recommendedName>
        <fullName evidence="7">BHLH domain-containing protein</fullName>
    </recommendedName>
</protein>
<dbReference type="Pfam" id="PF00010">
    <property type="entry name" value="HLH"/>
    <property type="match status" value="1"/>
</dbReference>
<evidence type="ECO:0000256" key="4">
    <source>
        <dbReference type="ARBA" id="ARBA00023163"/>
    </source>
</evidence>
<feature type="region of interest" description="Disordered" evidence="6">
    <location>
        <begin position="151"/>
        <end position="209"/>
    </location>
</feature>
<proteinExistence type="predicted"/>
<feature type="region of interest" description="Disordered" evidence="6">
    <location>
        <begin position="90"/>
        <end position="130"/>
    </location>
</feature>
<dbReference type="EMBL" id="JBAHYK010000025">
    <property type="protein sequence ID" value="KAL0580696.1"/>
    <property type="molecule type" value="Genomic_DNA"/>
</dbReference>
<reference evidence="8 9" key="1">
    <citation type="submission" date="2024-02" db="EMBL/GenBank/DDBJ databases">
        <title>A draft genome for the cacao thread blight pathogen Marasmius crinis-equi.</title>
        <authorList>
            <person name="Cohen S.P."/>
            <person name="Baruah I.K."/>
            <person name="Amoako-Attah I."/>
            <person name="Bukari Y."/>
            <person name="Meinhardt L.W."/>
            <person name="Bailey B.A."/>
        </authorList>
    </citation>
    <scope>NUCLEOTIDE SEQUENCE [LARGE SCALE GENOMIC DNA]</scope>
    <source>
        <strain evidence="8 9">GH-76</strain>
    </source>
</reference>
<evidence type="ECO:0000256" key="5">
    <source>
        <dbReference type="ARBA" id="ARBA00023242"/>
    </source>
</evidence>
<keyword evidence="4" id="KW-0804">Transcription</keyword>
<dbReference type="PROSITE" id="PS50888">
    <property type="entry name" value="BHLH"/>
    <property type="match status" value="1"/>
</dbReference>
<name>A0ABR3FZY1_9AGAR</name>
<feature type="compositionally biased region" description="Basic and acidic residues" evidence="6">
    <location>
        <begin position="188"/>
        <end position="209"/>
    </location>
</feature>
<accession>A0ABR3FZY1</accession>
<evidence type="ECO:0000259" key="7">
    <source>
        <dbReference type="PROSITE" id="PS50888"/>
    </source>
</evidence>
<dbReference type="SUPFAM" id="SSF47459">
    <property type="entry name" value="HLH, helix-loop-helix DNA-binding domain"/>
    <property type="match status" value="1"/>
</dbReference>
<dbReference type="InterPro" id="IPR036638">
    <property type="entry name" value="HLH_DNA-bd_sf"/>
</dbReference>
<dbReference type="PANTHER" id="PTHR10328">
    <property type="entry name" value="PROTEIN MAX MYC-ASSOCIATED FACTOR X"/>
    <property type="match status" value="1"/>
</dbReference>
<comment type="caution">
    <text evidence="8">The sequence shown here is derived from an EMBL/GenBank/DDBJ whole genome shotgun (WGS) entry which is preliminary data.</text>
</comment>
<keyword evidence="1" id="KW-0805">Transcription regulation</keyword>
<dbReference type="PANTHER" id="PTHR10328:SF3">
    <property type="entry name" value="PROTEIN MAX"/>
    <property type="match status" value="1"/>
</dbReference>
<evidence type="ECO:0000256" key="6">
    <source>
        <dbReference type="SAM" id="MobiDB-lite"/>
    </source>
</evidence>
<keyword evidence="5" id="KW-0539">Nucleus</keyword>
<keyword evidence="9" id="KW-1185">Reference proteome</keyword>
<keyword evidence="2" id="KW-0238">DNA-binding</keyword>
<evidence type="ECO:0000256" key="3">
    <source>
        <dbReference type="ARBA" id="ARBA00023159"/>
    </source>
</evidence>
<dbReference type="InterPro" id="IPR011598">
    <property type="entry name" value="bHLH_dom"/>
</dbReference>
<dbReference type="Gene3D" id="4.10.280.10">
    <property type="entry name" value="Helix-loop-helix DNA-binding domain"/>
    <property type="match status" value="1"/>
</dbReference>